<reference evidence="10" key="1">
    <citation type="journal article" date="2019" name="Gigascience">
        <title>De novo genome assembly of the endangered Acer yangbiense, a plant species with extremely small populations endemic to Yunnan Province, China.</title>
        <authorList>
            <person name="Yang J."/>
            <person name="Wariss H.M."/>
            <person name="Tao L."/>
            <person name="Zhang R."/>
            <person name="Yun Q."/>
            <person name="Hollingsworth P."/>
            <person name="Dao Z."/>
            <person name="Luo G."/>
            <person name="Guo H."/>
            <person name="Ma Y."/>
            <person name="Sun W."/>
        </authorList>
    </citation>
    <scope>NUCLEOTIDE SEQUENCE [LARGE SCALE GENOMIC DNA]</scope>
    <source>
        <strain evidence="10">cv. br00</strain>
    </source>
</reference>
<name>A0A5N5JUD3_9ROSI</name>
<dbReference type="InterPro" id="IPR001005">
    <property type="entry name" value="SANT/Myb"/>
</dbReference>
<organism evidence="9 10">
    <name type="scientific">Salix brachista</name>
    <dbReference type="NCBI Taxonomy" id="2182728"/>
    <lineage>
        <taxon>Eukaryota</taxon>
        <taxon>Viridiplantae</taxon>
        <taxon>Streptophyta</taxon>
        <taxon>Embryophyta</taxon>
        <taxon>Tracheophyta</taxon>
        <taxon>Spermatophyta</taxon>
        <taxon>Magnoliopsida</taxon>
        <taxon>eudicotyledons</taxon>
        <taxon>Gunneridae</taxon>
        <taxon>Pentapetalae</taxon>
        <taxon>rosids</taxon>
        <taxon>fabids</taxon>
        <taxon>Malpighiales</taxon>
        <taxon>Salicaceae</taxon>
        <taxon>Saliceae</taxon>
        <taxon>Salix</taxon>
    </lineage>
</organism>
<feature type="domain" description="Myb-like" evidence="7">
    <location>
        <begin position="205"/>
        <end position="256"/>
    </location>
</feature>
<evidence type="ECO:0000313" key="9">
    <source>
        <dbReference type="EMBL" id="KAB5521083.1"/>
    </source>
</evidence>
<comment type="caution">
    <text evidence="9">The sequence shown here is derived from an EMBL/GenBank/DDBJ whole genome shotgun (WGS) entry which is preliminary data.</text>
</comment>
<gene>
    <name evidence="9" type="ORF">DKX38_025402</name>
</gene>
<dbReference type="GO" id="GO:0005634">
    <property type="term" value="C:nucleus"/>
    <property type="evidence" value="ECO:0007669"/>
    <property type="project" value="UniProtKB-SubCell"/>
</dbReference>
<keyword evidence="3" id="KW-0805">Transcription regulation</keyword>
<comment type="subcellular location">
    <subcellularLocation>
        <location evidence="1">Nucleus</location>
    </subcellularLocation>
</comment>
<keyword evidence="10" id="KW-1185">Reference proteome</keyword>
<dbReference type="GO" id="GO:0000981">
    <property type="term" value="F:DNA-binding transcription factor activity, RNA polymerase II-specific"/>
    <property type="evidence" value="ECO:0007669"/>
    <property type="project" value="TreeGrafter"/>
</dbReference>
<dbReference type="PROSITE" id="PS51294">
    <property type="entry name" value="HTH_MYB"/>
    <property type="match status" value="2"/>
</dbReference>
<evidence type="ECO:0000256" key="5">
    <source>
        <dbReference type="ARBA" id="ARBA00023242"/>
    </source>
</evidence>
<feature type="compositionally biased region" description="Basic and acidic residues" evidence="6">
    <location>
        <begin position="342"/>
        <end position="351"/>
    </location>
</feature>
<dbReference type="InterPro" id="IPR009057">
    <property type="entry name" value="Homeodomain-like_sf"/>
</dbReference>
<keyword evidence="2" id="KW-0677">Repeat</keyword>
<dbReference type="Proteomes" id="UP000326939">
    <property type="component" value="Chromosome 16"/>
</dbReference>
<dbReference type="PANTHER" id="PTHR45614:SF273">
    <property type="entry name" value="MYB DOMAIN PROTEIN 100-RELATED"/>
    <property type="match status" value="1"/>
</dbReference>
<keyword evidence="4" id="KW-0238">DNA-binding</keyword>
<feature type="domain" description="Myb-like" evidence="7">
    <location>
        <begin position="257"/>
        <end position="307"/>
    </location>
</feature>
<feature type="compositionally biased region" description="Low complexity" evidence="6">
    <location>
        <begin position="353"/>
        <end position="367"/>
    </location>
</feature>
<evidence type="ECO:0000256" key="1">
    <source>
        <dbReference type="ARBA" id="ARBA00004123"/>
    </source>
</evidence>
<dbReference type="Pfam" id="PF13921">
    <property type="entry name" value="Myb_DNA-bind_6"/>
    <property type="match status" value="1"/>
</dbReference>
<feature type="domain" description="HTH myb-type" evidence="8">
    <location>
        <begin position="261"/>
        <end position="311"/>
    </location>
</feature>
<dbReference type="CDD" id="cd00167">
    <property type="entry name" value="SANT"/>
    <property type="match status" value="2"/>
</dbReference>
<evidence type="ECO:0000256" key="2">
    <source>
        <dbReference type="ARBA" id="ARBA00022737"/>
    </source>
</evidence>
<protein>
    <recommendedName>
        <fullName evidence="11">MYB family protein</fullName>
    </recommendedName>
</protein>
<dbReference type="InterPro" id="IPR050560">
    <property type="entry name" value="MYB_TF"/>
</dbReference>
<dbReference type="PANTHER" id="PTHR45614">
    <property type="entry name" value="MYB PROTEIN-RELATED"/>
    <property type="match status" value="1"/>
</dbReference>
<feature type="domain" description="HTH myb-type" evidence="8">
    <location>
        <begin position="205"/>
        <end position="260"/>
    </location>
</feature>
<keyword evidence="5" id="KW-0539">Nucleus</keyword>
<dbReference type="FunFam" id="1.10.10.60:FF:000010">
    <property type="entry name" value="Transcriptional activator Myb isoform A"/>
    <property type="match status" value="1"/>
</dbReference>
<proteinExistence type="predicted"/>
<dbReference type="SMART" id="SM00717">
    <property type="entry name" value="SANT"/>
    <property type="match status" value="2"/>
</dbReference>
<evidence type="ECO:0000256" key="6">
    <source>
        <dbReference type="SAM" id="MobiDB-lite"/>
    </source>
</evidence>
<evidence type="ECO:0000259" key="8">
    <source>
        <dbReference type="PROSITE" id="PS51294"/>
    </source>
</evidence>
<dbReference type="GO" id="GO:0000978">
    <property type="term" value="F:RNA polymerase II cis-regulatory region sequence-specific DNA binding"/>
    <property type="evidence" value="ECO:0007669"/>
    <property type="project" value="TreeGrafter"/>
</dbReference>
<evidence type="ECO:0000256" key="3">
    <source>
        <dbReference type="ARBA" id="ARBA00023015"/>
    </source>
</evidence>
<dbReference type="FunFam" id="1.10.10.60:FF:000381">
    <property type="entry name" value="Transcription factor MYB119"/>
    <property type="match status" value="1"/>
</dbReference>
<evidence type="ECO:0000259" key="7">
    <source>
        <dbReference type="PROSITE" id="PS50090"/>
    </source>
</evidence>
<dbReference type="EMBL" id="VDCV01000016">
    <property type="protein sequence ID" value="KAB5521083.1"/>
    <property type="molecule type" value="Genomic_DNA"/>
</dbReference>
<dbReference type="Gene3D" id="1.10.10.60">
    <property type="entry name" value="Homeodomain-like"/>
    <property type="match status" value="2"/>
</dbReference>
<evidence type="ECO:0000313" key="10">
    <source>
        <dbReference type="Proteomes" id="UP000326939"/>
    </source>
</evidence>
<sequence length="439" mass="50033">MEFNTKLREEIPFLSSLLSENNLNPEGTDEFSFEEAFSSKGLFYNLHHLDNSHLINNTPLITPSSYLDHFTMEGSSKNPFSGTCIDPARLDSLPSGFSSHDLMNACKSTPSLPSGCGDGLLHGLPGGPVREHDYQKIFEARSSNQKEMKGQRKFEEIGLMSAAAINGVSTDESTHQDSKYHHKQVVHHRKARKLLLEKDSKVDGRSQVIKGQWSPQEDRLLVHLVKQYGIKKWSLIAKMLEGRVGKQCRERWHNHLRPDIKKDAWSEEEDEILIKAHKDIGNRWAEIAKRLPGRTENTIKNHWNATKRRQISRRRSGKDLNSKITLLQSYIKMVTSSPSTQENKEEAKTEDVNSNSQNQNESSGSSSTDMEIPYEHDQNANLFHDCYGFMSFLEEMPCSCVVDESNMEFEISELDRLMKGAEVKKEMDLVEMITQGIIH</sequence>
<dbReference type="PROSITE" id="PS50090">
    <property type="entry name" value="MYB_LIKE"/>
    <property type="match status" value="2"/>
</dbReference>
<dbReference type="AlphaFoldDB" id="A0A5N5JUD3"/>
<accession>A0A5N5JUD3</accession>
<feature type="region of interest" description="Disordered" evidence="6">
    <location>
        <begin position="335"/>
        <end position="372"/>
    </location>
</feature>
<evidence type="ECO:0008006" key="11">
    <source>
        <dbReference type="Google" id="ProtNLM"/>
    </source>
</evidence>
<evidence type="ECO:0000256" key="4">
    <source>
        <dbReference type="ARBA" id="ARBA00023125"/>
    </source>
</evidence>
<keyword evidence="3" id="KW-0804">Transcription</keyword>
<dbReference type="InterPro" id="IPR017930">
    <property type="entry name" value="Myb_dom"/>
</dbReference>
<dbReference type="SUPFAM" id="SSF46689">
    <property type="entry name" value="Homeodomain-like"/>
    <property type="match status" value="1"/>
</dbReference>